<evidence type="ECO:0000313" key="3">
    <source>
        <dbReference type="Proteomes" id="UP000075840"/>
    </source>
</evidence>
<reference evidence="2" key="1">
    <citation type="submission" date="2022-08" db="UniProtKB">
        <authorList>
            <consortium name="EnsemblMetazoa"/>
        </authorList>
    </citation>
    <scope>IDENTIFICATION</scope>
    <source>
        <strain evidence="2">Dongola</strain>
    </source>
</reference>
<feature type="compositionally biased region" description="Basic residues" evidence="1">
    <location>
        <begin position="17"/>
        <end position="28"/>
    </location>
</feature>
<sequence>MEPRSEPRTRRAGSPVKVKKKSTAKHTVKFKDQARDDVLVVTVEPPSPSPGSPEPSPKTAVTFALPPITSVSYQRPKTGGEKPPTTDTRALPKEKDLTKRTAKPADSQRLAEGCTSLMYACQQGLTGDILKELRQKVRDILFCSPSHTPFCFPFVSFVSAVAFRIVPLWA</sequence>
<accession>A0A182HLI3</accession>
<proteinExistence type="predicted"/>
<organism evidence="2 3">
    <name type="scientific">Anopheles arabiensis</name>
    <name type="common">Mosquito</name>
    <dbReference type="NCBI Taxonomy" id="7173"/>
    <lineage>
        <taxon>Eukaryota</taxon>
        <taxon>Metazoa</taxon>
        <taxon>Ecdysozoa</taxon>
        <taxon>Arthropoda</taxon>
        <taxon>Hexapoda</taxon>
        <taxon>Insecta</taxon>
        <taxon>Pterygota</taxon>
        <taxon>Neoptera</taxon>
        <taxon>Endopterygota</taxon>
        <taxon>Diptera</taxon>
        <taxon>Nematocera</taxon>
        <taxon>Culicoidea</taxon>
        <taxon>Culicidae</taxon>
        <taxon>Anophelinae</taxon>
        <taxon>Anopheles</taxon>
    </lineage>
</organism>
<dbReference type="EnsemblMetazoa" id="AARA002115-RA">
    <property type="protein sequence ID" value="AARA002115-PA"/>
    <property type="gene ID" value="AARA002115"/>
</dbReference>
<protein>
    <submittedName>
        <fullName evidence="2">Uncharacterized protein</fullName>
    </submittedName>
</protein>
<feature type="region of interest" description="Disordered" evidence="1">
    <location>
        <begin position="1"/>
        <end position="106"/>
    </location>
</feature>
<evidence type="ECO:0000256" key="1">
    <source>
        <dbReference type="SAM" id="MobiDB-lite"/>
    </source>
</evidence>
<feature type="compositionally biased region" description="Basic and acidic residues" evidence="1">
    <location>
        <begin position="29"/>
        <end position="38"/>
    </location>
</feature>
<feature type="compositionally biased region" description="Pro residues" evidence="1">
    <location>
        <begin position="45"/>
        <end position="56"/>
    </location>
</feature>
<dbReference type="VEuPathDB" id="VectorBase:AARA002115"/>
<dbReference type="AlphaFoldDB" id="A0A182HLI3"/>
<keyword evidence="3" id="KW-1185">Reference proteome</keyword>
<name>A0A182HLI3_ANOAR</name>
<dbReference type="EMBL" id="APCN01000905">
    <property type="status" value="NOT_ANNOTATED_CDS"/>
    <property type="molecule type" value="Genomic_DNA"/>
</dbReference>
<feature type="compositionally biased region" description="Basic and acidic residues" evidence="1">
    <location>
        <begin position="90"/>
        <end position="99"/>
    </location>
</feature>
<dbReference type="Proteomes" id="UP000075840">
    <property type="component" value="Unassembled WGS sequence"/>
</dbReference>
<dbReference type="VEuPathDB" id="VectorBase:AARA21_004662"/>
<evidence type="ECO:0000313" key="2">
    <source>
        <dbReference type="EnsemblMetazoa" id="AARA002115-PA"/>
    </source>
</evidence>